<reference evidence="1 2" key="1">
    <citation type="journal article" date="2013" name="BMC Genomics">
        <title>The miniature genome of a carnivorous plant Genlisea aurea contains a low number of genes and short non-coding sequences.</title>
        <authorList>
            <person name="Leushkin E.V."/>
            <person name="Sutormin R.A."/>
            <person name="Nabieva E.R."/>
            <person name="Penin A.A."/>
            <person name="Kondrashov A.S."/>
            <person name="Logacheva M.D."/>
        </authorList>
    </citation>
    <scope>NUCLEOTIDE SEQUENCE [LARGE SCALE GENOMIC DNA]</scope>
</reference>
<evidence type="ECO:0000313" key="2">
    <source>
        <dbReference type="Proteomes" id="UP000015453"/>
    </source>
</evidence>
<gene>
    <name evidence="1" type="ORF">M569_00131</name>
</gene>
<dbReference type="EMBL" id="AUSU01000018">
    <property type="protein sequence ID" value="EPS74652.1"/>
    <property type="molecule type" value="Genomic_DNA"/>
</dbReference>
<dbReference type="AlphaFoldDB" id="S8EP29"/>
<keyword evidence="2" id="KW-1185">Reference proteome</keyword>
<comment type="caution">
    <text evidence="1">The sequence shown here is derived from an EMBL/GenBank/DDBJ whole genome shotgun (WGS) entry which is preliminary data.</text>
</comment>
<name>S8EP29_9LAMI</name>
<evidence type="ECO:0000313" key="1">
    <source>
        <dbReference type="EMBL" id="EPS74652.1"/>
    </source>
</evidence>
<dbReference type="Proteomes" id="UP000015453">
    <property type="component" value="Unassembled WGS sequence"/>
</dbReference>
<sequence length="70" mass="7947">MSSLKHWKPVVDKFHSVLSSRPTGSRATLCNNHLALTARLLTVDSRDVLHLTVQYPHSRCQFESLGPMKF</sequence>
<accession>S8EP29</accession>
<proteinExistence type="predicted"/>
<organism evidence="1 2">
    <name type="scientific">Genlisea aurea</name>
    <dbReference type="NCBI Taxonomy" id="192259"/>
    <lineage>
        <taxon>Eukaryota</taxon>
        <taxon>Viridiplantae</taxon>
        <taxon>Streptophyta</taxon>
        <taxon>Embryophyta</taxon>
        <taxon>Tracheophyta</taxon>
        <taxon>Spermatophyta</taxon>
        <taxon>Magnoliopsida</taxon>
        <taxon>eudicotyledons</taxon>
        <taxon>Gunneridae</taxon>
        <taxon>Pentapetalae</taxon>
        <taxon>asterids</taxon>
        <taxon>lamiids</taxon>
        <taxon>Lamiales</taxon>
        <taxon>Lentibulariaceae</taxon>
        <taxon>Genlisea</taxon>
    </lineage>
</organism>
<protein>
    <submittedName>
        <fullName evidence="1">Uncharacterized protein</fullName>
    </submittedName>
</protein>